<dbReference type="SUPFAM" id="SSF50630">
    <property type="entry name" value="Acid proteases"/>
    <property type="match status" value="1"/>
</dbReference>
<sequence>MWPRILLTFMLVTSSAFCFSVRKVFEIEAQVVDLGVREQSSIGTQLDTKSGSIDLQDFNSVALLGKVKVGTPKKDTQDQELTLAFVTRSRDTWIVDGNKCNTDKCKKRNQYFPDRSSTFTPFNPAKTSPDGEYVRDVLNFAGLTANQTIRLVQTETGLLDPPNSLSPLYDGEFSLSFVSDPKDEKTPVQNVLDQLTEKVASIWIAKGQPNTTSVITFGSKDTKNCQNDWNFFNLSVTENNKPPKDWAVDMSKLEWGNKTVEVQQGKPLYIDPMSGTVDVDWETYKTIKTALNADDKNVVNCSIRNSQPPIKITVGGKVYEIPVEHYIVDCVTNGDFPNAPSLISIQNFVKRERRNKIVAQPMGTNRDFENYAVSHSGMPLDENDTFVIGHRITANGNSLSYFLIWSTRKLYRMLGSQPLLQIDATHGMVWQSSAKVNDYKDTRFKYHAVKAREREAFSCTCQIGIKKELCKHILLVKYEKQEFRWPEEFAALPLNTKFTGRPRKRQLLKEGNDKCRLAVIGVDPSLLGGKEQDFKVGLPFLRSWCLALDFGSTDDNAVRRVGFATPGQNSVATHFASWLIIGFAHLFLFVIKPSFFSLTI</sequence>
<dbReference type="Pfam" id="PF00026">
    <property type="entry name" value="Asp"/>
    <property type="match status" value="1"/>
</dbReference>
<evidence type="ECO:0000256" key="3">
    <source>
        <dbReference type="SAM" id="Phobius"/>
    </source>
</evidence>
<evidence type="ECO:0000313" key="7">
    <source>
        <dbReference type="Proteomes" id="UP001201812"/>
    </source>
</evidence>
<evidence type="ECO:0000256" key="4">
    <source>
        <dbReference type="SAM" id="SignalP"/>
    </source>
</evidence>
<keyword evidence="6" id="KW-0645">Protease</keyword>
<dbReference type="AlphaFoldDB" id="A0AAD4NI15"/>
<dbReference type="GO" id="GO:0008270">
    <property type="term" value="F:zinc ion binding"/>
    <property type="evidence" value="ECO:0007669"/>
    <property type="project" value="UniProtKB-KW"/>
</dbReference>
<keyword evidence="2" id="KW-0862">Zinc</keyword>
<keyword evidence="2" id="KW-0479">Metal-binding</keyword>
<keyword evidence="7" id="KW-1185">Reference proteome</keyword>
<keyword evidence="3" id="KW-1133">Transmembrane helix</keyword>
<dbReference type="EMBL" id="JAKKPZ010000002">
    <property type="protein sequence ID" value="KAI1726100.1"/>
    <property type="molecule type" value="Genomic_DNA"/>
</dbReference>
<keyword evidence="3" id="KW-0472">Membrane</keyword>
<name>A0AAD4NI15_9BILA</name>
<dbReference type="PANTHER" id="PTHR47966:SF51">
    <property type="entry name" value="BETA-SITE APP-CLEAVING ENZYME, ISOFORM A-RELATED"/>
    <property type="match status" value="1"/>
</dbReference>
<keyword evidence="2" id="KW-0863">Zinc-finger</keyword>
<feature type="chain" id="PRO_5042174704" evidence="4">
    <location>
        <begin position="19"/>
        <end position="600"/>
    </location>
</feature>
<keyword evidence="3" id="KW-0812">Transmembrane</keyword>
<feature type="signal peptide" evidence="4">
    <location>
        <begin position="1"/>
        <end position="18"/>
    </location>
</feature>
<evidence type="ECO:0000313" key="6">
    <source>
        <dbReference type="EMBL" id="KAI1726100.1"/>
    </source>
</evidence>
<dbReference type="InterPro" id="IPR007527">
    <property type="entry name" value="Znf_SWIM"/>
</dbReference>
<dbReference type="GO" id="GO:0006508">
    <property type="term" value="P:proteolysis"/>
    <property type="evidence" value="ECO:0007669"/>
    <property type="project" value="UniProtKB-KW"/>
</dbReference>
<dbReference type="Gene3D" id="2.40.70.10">
    <property type="entry name" value="Acid Proteases"/>
    <property type="match status" value="2"/>
</dbReference>
<dbReference type="Proteomes" id="UP001201812">
    <property type="component" value="Unassembled WGS sequence"/>
</dbReference>
<dbReference type="PANTHER" id="PTHR47966">
    <property type="entry name" value="BETA-SITE APP-CLEAVING ENZYME, ISOFORM A-RELATED"/>
    <property type="match status" value="1"/>
</dbReference>
<feature type="domain" description="SWIM-type" evidence="5">
    <location>
        <begin position="444"/>
        <end position="481"/>
    </location>
</feature>
<evidence type="ECO:0000259" key="5">
    <source>
        <dbReference type="PROSITE" id="PS50966"/>
    </source>
</evidence>
<organism evidence="6 7">
    <name type="scientific">Ditylenchus destructor</name>
    <dbReference type="NCBI Taxonomy" id="166010"/>
    <lineage>
        <taxon>Eukaryota</taxon>
        <taxon>Metazoa</taxon>
        <taxon>Ecdysozoa</taxon>
        <taxon>Nematoda</taxon>
        <taxon>Chromadorea</taxon>
        <taxon>Rhabditida</taxon>
        <taxon>Tylenchina</taxon>
        <taxon>Tylenchomorpha</taxon>
        <taxon>Sphaerularioidea</taxon>
        <taxon>Anguinidae</taxon>
        <taxon>Anguininae</taxon>
        <taxon>Ditylenchus</taxon>
    </lineage>
</organism>
<evidence type="ECO:0000256" key="2">
    <source>
        <dbReference type="PROSITE-ProRule" id="PRU00325"/>
    </source>
</evidence>
<keyword evidence="4" id="KW-0732">Signal</keyword>
<feature type="transmembrane region" description="Helical" evidence="3">
    <location>
        <begin position="575"/>
        <end position="591"/>
    </location>
</feature>
<accession>A0AAD4NI15</accession>
<gene>
    <name evidence="6" type="ORF">DdX_02795</name>
</gene>
<reference evidence="6" key="1">
    <citation type="submission" date="2022-01" db="EMBL/GenBank/DDBJ databases">
        <title>Genome Sequence Resource for Two Populations of Ditylenchus destructor, the Migratory Endoparasitic Phytonematode.</title>
        <authorList>
            <person name="Zhang H."/>
            <person name="Lin R."/>
            <person name="Xie B."/>
        </authorList>
    </citation>
    <scope>NUCLEOTIDE SEQUENCE</scope>
    <source>
        <strain evidence="6">BazhouSP</strain>
    </source>
</reference>
<dbReference type="InterPro" id="IPR033121">
    <property type="entry name" value="PEPTIDASE_A1"/>
</dbReference>
<dbReference type="GO" id="GO:0004190">
    <property type="term" value="F:aspartic-type endopeptidase activity"/>
    <property type="evidence" value="ECO:0007669"/>
    <property type="project" value="InterPro"/>
</dbReference>
<evidence type="ECO:0000256" key="1">
    <source>
        <dbReference type="ARBA" id="ARBA00007447"/>
    </source>
</evidence>
<proteinExistence type="inferred from homology"/>
<comment type="similarity">
    <text evidence="1">Belongs to the peptidase A1 family.</text>
</comment>
<keyword evidence="6" id="KW-0378">Hydrolase</keyword>
<comment type="caution">
    <text evidence="6">The sequence shown here is derived from an EMBL/GenBank/DDBJ whole genome shotgun (WGS) entry which is preliminary data.</text>
</comment>
<dbReference type="InterPro" id="IPR001461">
    <property type="entry name" value="Aspartic_peptidase_A1"/>
</dbReference>
<protein>
    <submittedName>
        <fullName evidence="6">Eukaryotic aspartyl protease domain-containing protein</fullName>
    </submittedName>
</protein>
<dbReference type="InterPro" id="IPR021109">
    <property type="entry name" value="Peptidase_aspartic_dom_sf"/>
</dbReference>
<dbReference type="PROSITE" id="PS50966">
    <property type="entry name" value="ZF_SWIM"/>
    <property type="match status" value="1"/>
</dbReference>